<dbReference type="FunFam" id="3.40.630.10:FF:000074">
    <property type="entry name" value="Peptide hydrolase"/>
    <property type="match status" value="1"/>
</dbReference>
<feature type="region of interest" description="Disordered" evidence="8">
    <location>
        <begin position="526"/>
        <end position="692"/>
    </location>
</feature>
<feature type="chain" id="PRO_5017494049" description="Peptide hydrolase" evidence="6">
    <location>
        <begin position="21"/>
        <end position="1891"/>
    </location>
</feature>
<feature type="compositionally biased region" description="Acidic residues" evidence="8">
    <location>
        <begin position="585"/>
        <end position="603"/>
    </location>
</feature>
<dbReference type="GO" id="GO:0140664">
    <property type="term" value="F:ATP-dependent DNA damage sensor activity"/>
    <property type="evidence" value="ECO:0007669"/>
    <property type="project" value="InterPro"/>
</dbReference>
<keyword evidence="6" id="KW-0862">Zinc</keyword>
<keyword evidence="6" id="KW-0378">Hydrolase</keyword>
<dbReference type="PROSITE" id="PS00486">
    <property type="entry name" value="DNA_MISMATCH_REPAIR_2"/>
    <property type="match status" value="1"/>
</dbReference>
<feature type="compositionally biased region" description="Low complexity" evidence="8">
    <location>
        <begin position="469"/>
        <end position="482"/>
    </location>
</feature>
<feature type="compositionally biased region" description="Basic and acidic residues" evidence="8">
    <location>
        <begin position="451"/>
        <end position="462"/>
    </location>
</feature>
<evidence type="ECO:0000256" key="7">
    <source>
        <dbReference type="SAM" id="Coils"/>
    </source>
</evidence>
<dbReference type="Gene3D" id="1.10.1420.10">
    <property type="match status" value="2"/>
</dbReference>
<dbReference type="Gene3D" id="3.40.630.10">
    <property type="entry name" value="Zn peptidases"/>
    <property type="match status" value="1"/>
</dbReference>
<keyword evidence="5" id="KW-0238">DNA-binding</keyword>
<dbReference type="EMBL" id="NCSJ02000052">
    <property type="protein sequence ID" value="RFU32572.1"/>
    <property type="molecule type" value="Genomic_DNA"/>
</dbReference>
<dbReference type="InterPro" id="IPR000432">
    <property type="entry name" value="DNA_mismatch_repair_MutS_C"/>
</dbReference>
<evidence type="ECO:0000256" key="8">
    <source>
        <dbReference type="SAM" id="MobiDB-lite"/>
    </source>
</evidence>
<dbReference type="SUPFAM" id="SSF53474">
    <property type="entry name" value="alpha/beta-Hydrolases"/>
    <property type="match status" value="1"/>
</dbReference>
<dbReference type="InterPro" id="IPR007860">
    <property type="entry name" value="DNA_mmatch_repair_MutS_con_dom"/>
</dbReference>
<dbReference type="GO" id="GO:0006298">
    <property type="term" value="P:mismatch repair"/>
    <property type="evidence" value="ECO:0007669"/>
    <property type="project" value="InterPro"/>
</dbReference>
<dbReference type="STRING" id="5539.A0A3E2HHD1"/>
<feature type="region of interest" description="Disordered" evidence="8">
    <location>
        <begin position="447"/>
        <end position="500"/>
    </location>
</feature>
<dbReference type="Pfam" id="PF04389">
    <property type="entry name" value="Peptidase_M28"/>
    <property type="match status" value="1"/>
</dbReference>
<dbReference type="GO" id="GO:0006508">
    <property type="term" value="P:proteolysis"/>
    <property type="evidence" value="ECO:0007669"/>
    <property type="project" value="UniProtKB-KW"/>
</dbReference>
<dbReference type="InterPro" id="IPR016151">
    <property type="entry name" value="DNA_mismatch_repair_MutS_N"/>
</dbReference>
<feature type="signal peptide" evidence="6">
    <location>
        <begin position="1"/>
        <end position="20"/>
    </location>
</feature>
<keyword evidence="6" id="KW-0645">Protease</keyword>
<dbReference type="InterPro" id="IPR036187">
    <property type="entry name" value="DNA_mismatch_repair_MutS_sf"/>
</dbReference>
<dbReference type="FunFam" id="1.10.1420.10:FF:000014">
    <property type="entry name" value="DNA mismatch repair protein"/>
    <property type="match status" value="1"/>
</dbReference>
<name>A0A3E2HHD1_SCYLI</name>
<evidence type="ECO:0000313" key="10">
    <source>
        <dbReference type="EMBL" id="RFU32572.1"/>
    </source>
</evidence>
<dbReference type="PANTHER" id="PTHR11361">
    <property type="entry name" value="DNA MISMATCH REPAIR PROTEIN MUTS FAMILY MEMBER"/>
    <property type="match status" value="1"/>
</dbReference>
<dbReference type="Gene3D" id="3.40.50.1820">
    <property type="entry name" value="alpha/beta hydrolase"/>
    <property type="match status" value="1"/>
</dbReference>
<dbReference type="SUPFAM" id="SSF53150">
    <property type="entry name" value="DNA repair protein MutS, domain II"/>
    <property type="match status" value="1"/>
</dbReference>
<feature type="non-terminal residue" evidence="10">
    <location>
        <position position="1"/>
    </location>
</feature>
<dbReference type="FunFam" id="3.40.1170.10:FF:000002">
    <property type="entry name" value="DNA mismatch repair protein"/>
    <property type="match status" value="1"/>
</dbReference>
<dbReference type="SUPFAM" id="SSF52540">
    <property type="entry name" value="P-loop containing nucleoside triphosphate hydrolases"/>
    <property type="match status" value="1"/>
</dbReference>
<accession>A0A3E2HHD1</accession>
<dbReference type="SUPFAM" id="SSF48334">
    <property type="entry name" value="DNA repair protein MutS, domain III"/>
    <property type="match status" value="1"/>
</dbReference>
<dbReference type="NCBIfam" id="NF003810">
    <property type="entry name" value="PRK05399.1"/>
    <property type="match status" value="1"/>
</dbReference>
<comment type="similarity">
    <text evidence="6">Belongs to the peptidase M28 family.</text>
</comment>
<evidence type="ECO:0000259" key="9">
    <source>
        <dbReference type="PROSITE" id="PS00486"/>
    </source>
</evidence>
<dbReference type="Gene3D" id="3.40.1170.10">
    <property type="entry name" value="DNA repair protein MutS, domain I"/>
    <property type="match status" value="1"/>
</dbReference>
<dbReference type="Pfam" id="PF05188">
    <property type="entry name" value="MutS_II"/>
    <property type="match status" value="1"/>
</dbReference>
<keyword evidence="3" id="KW-0227">DNA damage</keyword>
<reference evidence="10 11" key="1">
    <citation type="submission" date="2018-05" db="EMBL/GenBank/DDBJ databases">
        <title>Draft genome sequence of Scytalidium lignicola DSM 105466, a ubiquitous saprotrophic fungus.</title>
        <authorList>
            <person name="Buettner E."/>
            <person name="Gebauer A.M."/>
            <person name="Hofrichter M."/>
            <person name="Liers C."/>
            <person name="Kellner H."/>
        </authorList>
    </citation>
    <scope>NUCLEOTIDE SEQUENCE [LARGE SCALE GENOMIC DNA]</scope>
    <source>
        <strain evidence="10 11">DSM 105466</strain>
    </source>
</reference>
<comment type="similarity">
    <text evidence="1">Belongs to the DNA mismatch repair MutS family.</text>
</comment>
<dbReference type="InterPro" id="IPR037457">
    <property type="entry name" value="M28_QC"/>
</dbReference>
<evidence type="ECO:0000256" key="2">
    <source>
        <dbReference type="ARBA" id="ARBA00022741"/>
    </source>
</evidence>
<organism evidence="10 11">
    <name type="scientific">Scytalidium lignicola</name>
    <name type="common">Hyphomycete</name>
    <dbReference type="NCBI Taxonomy" id="5539"/>
    <lineage>
        <taxon>Eukaryota</taxon>
        <taxon>Fungi</taxon>
        <taxon>Dikarya</taxon>
        <taxon>Ascomycota</taxon>
        <taxon>Pezizomycotina</taxon>
        <taxon>Leotiomycetes</taxon>
        <taxon>Leotiomycetes incertae sedis</taxon>
        <taxon>Scytalidium</taxon>
    </lineage>
</organism>
<dbReference type="InterPro" id="IPR029058">
    <property type="entry name" value="AB_hydrolase_fold"/>
</dbReference>
<evidence type="ECO:0000256" key="3">
    <source>
        <dbReference type="ARBA" id="ARBA00022763"/>
    </source>
</evidence>
<evidence type="ECO:0000313" key="11">
    <source>
        <dbReference type="Proteomes" id="UP000258309"/>
    </source>
</evidence>
<protein>
    <recommendedName>
        <fullName evidence="6">Peptide hydrolase</fullName>
        <ecNumber evidence="6">3.4.-.-</ecNumber>
    </recommendedName>
</protein>
<dbReference type="SUPFAM" id="SSF53187">
    <property type="entry name" value="Zn-dependent exopeptidases"/>
    <property type="match status" value="1"/>
</dbReference>
<dbReference type="CDD" id="cd03880">
    <property type="entry name" value="M28_QC_like"/>
    <property type="match status" value="1"/>
</dbReference>
<dbReference type="InterPro" id="IPR007696">
    <property type="entry name" value="DNA_mismatch_repair_MutS_core"/>
</dbReference>
<dbReference type="InterPro" id="IPR027417">
    <property type="entry name" value="P-loop_NTPase"/>
</dbReference>
<dbReference type="InterPro" id="IPR045076">
    <property type="entry name" value="MutS"/>
</dbReference>
<dbReference type="GO" id="GO:0030983">
    <property type="term" value="F:mismatched DNA binding"/>
    <property type="evidence" value="ECO:0007669"/>
    <property type="project" value="InterPro"/>
</dbReference>
<dbReference type="EC" id="3.4.-.-" evidence="6"/>
<dbReference type="GO" id="GO:0016603">
    <property type="term" value="F:glutaminyl-peptide cyclotransferase activity"/>
    <property type="evidence" value="ECO:0007669"/>
    <property type="project" value="InterPro"/>
</dbReference>
<dbReference type="OMA" id="MREREDN"/>
<dbReference type="Pfam" id="PF02230">
    <property type="entry name" value="Abhydrolase_2"/>
    <property type="match status" value="1"/>
</dbReference>
<evidence type="ECO:0000256" key="4">
    <source>
        <dbReference type="ARBA" id="ARBA00022840"/>
    </source>
</evidence>
<feature type="region of interest" description="Disordered" evidence="8">
    <location>
        <begin position="389"/>
        <end position="413"/>
    </location>
</feature>
<dbReference type="SMART" id="SM00534">
    <property type="entry name" value="MUTSac"/>
    <property type="match status" value="1"/>
</dbReference>
<dbReference type="FunFam" id="3.40.50.300:FF:000771">
    <property type="entry name" value="DNA mismatch repair protein"/>
    <property type="match status" value="1"/>
</dbReference>
<dbReference type="InterPro" id="IPR003140">
    <property type="entry name" value="PLipase/COase/thioEstase"/>
</dbReference>
<dbReference type="InterPro" id="IPR007484">
    <property type="entry name" value="Peptidase_M28"/>
</dbReference>
<proteinExistence type="inferred from homology"/>
<sequence length="1891" mass="211289">MPQEWRFLKALFALFYCVFALSVNAYTPLSEETLKNIPSGGADFHIKTGALLAPILIPRVPGTPGSEAVQRHFVDFFTTHLPKWKIEFQNSTSTTPATGNKQVPFSNIIITRDPPWAQPGSVGRLALVAHFDSKLTPTGFIGAIDSAAPCAMIMHVAKTVDEALTRKWAAMEEDGSAGLEEEKGIQMIFLDGEEAFVSWTNTDSLYGARSLAETWETTKHPVLSTYRTALSSISLFLLLDLLGSAYPRVPSYFKTTHWAYQHLADIELRLRSLSLLQSKPSTPFLPESNKNDDTFNSAWMVQDDHVPFMARGVEVLHIIPSPFPAVWHRMTDDGEHLDMPTVEDWSKIFTAFVGEWMDLEGYFAALPPAKMQIEDRQLTSKTELWKMAKDSNKLDSTPVRPPPLKKQNSSIASNKGQSSILGFFSKAASNASPKTTNGILKANTAVNSVKEPARSNDPDSIKKPSFKKPSTSIVTPVPSSDPLGPSSSQENENGGVPREVCHDALPVPITSAEICNKEVEHHRALVVGSSPSRKTKTRVNYAESSDDDSFDPAGIYSKSRGKSRRKVLDDDEDDEDTFIGGLDGAGEEDDDDMEDFIVDDDSDATPQSRKRKRPTSIVKSRKRSNMSSPPPPPPVDDPMDYENLPSGSTAQQWKYDPENVQPQQRTPVVAIKKATSTKPKPKEKAHKSEPEQRYPWLANLADMDRNPVGDPDYDPRTVYIPPMAWANFSAFEKQYWEIKQKFWDTIVFFKKGKFYELYENDATIGHQLFDLKLTDRVNMRMVGVPESSLNHWANQFVAKGYKIARVDQCESALGKEMREREDNGSASKAKPDKIIRRELACVLTGGTLVEGSMLQDDMATYCVAIKESTMDELPAFGIAMIDAATGQFFLSEFIDDADLTKFETFVAQTRPQELLLEKSCISTKALRILKNNTSPTTIWNYLKTGKEFWGADITRRELDCSGYFISEEAGDNEVWPEILESARPKEFLMSAFGALVQYLRTLKIERDLLTQGNFSWYDPIQKATTLVLDGQTLINLEVFANSFDGGTDGTLFTLLNRCTTPFGKRMFRQWVCHPLADAKKINERLDAVDMLIADHNMMGQFTASMTRMPDLERLISRIHAGVCRAEDFVRVLEGFEQIEYTMSLLGAFGGGASIVDRLISSMPDLKKPLTWWESAFDRQKAKDLKILIPERGVEENFDSSQDRIEEIEGELERLLQEKRRELKSKNIIYKAVGKEVYQLEVPAAIKVPKDWNIVSSAKGVKRYYFPELKRLVRDLAEAQETHGQVVKEVAGRFYLRFDKDYDIWLQAVKVIAQLDCLVSLAAASASLGEPSCRPIFIDGERSTIEFEELRHPCMLPNVTDFIPNDVKLGGDEANINLLTGANAAGKSTVLRMTCIAVIMAQLGCYVPCVSARLTPVDRIMSRLGANDNIFAAQSTFFVELSETKKILSEATPRSLVILDELGRGTSSYDGVAVAQAVLHHVATHIGCTGFFATHYHSIATEFAGHPEIAPKRMQIQVDNDNRRVTFLYKLEDGVAEGSFGMHCAAMCGIPAKVIDRAEVAAREWEHTSRLKESLEKARSGCYIPLGMQSDVSWILKEAMGKEIEERGLNVIIKAIQGKHTNTLILLHGTSTSGPELAKSFLSDTDLIRTFPSTKFIFPTASLKPCTVFSSPDNPSPMKNCWFNIHDFSDRTIGESDSETREGLKESLFYLSSVVRNEIEVLDRLYGEGKGAARVGILGFSQGSAIAMTLIVSGVLEDSGVKQRLGGVVGLSGWLPYRKQIDVIVSSPMESEDDVKRFLSGRKCLRDILELDDKEDSNHISELFRTPIFMGHGEDDRKVKLEWAKEMRNTLISLGLKVGFKSYGLLEHWYKVPDEIDDLSSFLKSQWNESEK</sequence>
<keyword evidence="6" id="KW-0732">Signal</keyword>
<dbReference type="GO" id="GO:0032301">
    <property type="term" value="C:MutSalpha complex"/>
    <property type="evidence" value="ECO:0007669"/>
    <property type="project" value="TreeGrafter"/>
</dbReference>
<keyword evidence="2" id="KW-0547">Nucleotide-binding</keyword>
<keyword evidence="7" id="KW-0175">Coiled coil</keyword>
<feature type="non-terminal residue" evidence="10">
    <location>
        <position position="1891"/>
    </location>
</feature>
<dbReference type="InterPro" id="IPR007861">
    <property type="entry name" value="DNA_mismatch_repair_MutS_clamp"/>
</dbReference>
<feature type="compositionally biased region" description="Basic and acidic residues" evidence="8">
    <location>
        <begin position="680"/>
        <end position="692"/>
    </location>
</feature>
<keyword evidence="6" id="KW-0479">Metal-binding</keyword>
<dbReference type="SUPFAM" id="SSF55271">
    <property type="entry name" value="DNA repair protein MutS, domain I"/>
    <property type="match status" value="1"/>
</dbReference>
<feature type="coiled-coil region" evidence="7">
    <location>
        <begin position="1197"/>
        <end position="1224"/>
    </location>
</feature>
<dbReference type="PANTHER" id="PTHR11361:SF148">
    <property type="entry name" value="DNA MISMATCH REPAIR PROTEIN MSH6"/>
    <property type="match status" value="1"/>
</dbReference>
<dbReference type="Proteomes" id="UP000258309">
    <property type="component" value="Unassembled WGS sequence"/>
</dbReference>
<dbReference type="GO" id="GO:0008233">
    <property type="term" value="F:peptidase activity"/>
    <property type="evidence" value="ECO:0007669"/>
    <property type="project" value="UniProtKB-KW"/>
</dbReference>
<evidence type="ECO:0000256" key="6">
    <source>
        <dbReference type="RuleBase" id="RU361240"/>
    </source>
</evidence>
<gene>
    <name evidence="10" type="ORF">B7463_g3768</name>
</gene>
<dbReference type="Gene3D" id="3.40.50.300">
    <property type="entry name" value="P-loop containing nucleotide triphosphate hydrolases"/>
    <property type="match status" value="1"/>
</dbReference>
<dbReference type="SMART" id="SM00533">
    <property type="entry name" value="MUTSd"/>
    <property type="match status" value="1"/>
</dbReference>
<evidence type="ECO:0000256" key="5">
    <source>
        <dbReference type="ARBA" id="ARBA00023125"/>
    </source>
</evidence>
<comment type="caution">
    <text evidence="10">The sequence shown here is derived from an EMBL/GenBank/DDBJ whole genome shotgun (WGS) entry which is preliminary data.</text>
</comment>
<dbReference type="FunFam" id="3.30.420.110:FF:000006">
    <property type="entry name" value="DNA mismatch repair protein"/>
    <property type="match status" value="1"/>
</dbReference>
<dbReference type="Pfam" id="PF01624">
    <property type="entry name" value="MutS_I"/>
    <property type="match status" value="1"/>
</dbReference>
<keyword evidence="4" id="KW-0067">ATP-binding</keyword>
<dbReference type="Gene3D" id="3.30.420.110">
    <property type="entry name" value="MutS, connector domain"/>
    <property type="match status" value="1"/>
</dbReference>
<dbReference type="InterPro" id="IPR007695">
    <property type="entry name" value="DNA_mismatch_repair_MutS-lik_N"/>
</dbReference>
<dbReference type="Pfam" id="PF05192">
    <property type="entry name" value="MutS_III"/>
    <property type="match status" value="1"/>
</dbReference>
<dbReference type="InterPro" id="IPR036678">
    <property type="entry name" value="MutS_con_dom_sf"/>
</dbReference>
<keyword evidence="11" id="KW-1185">Reference proteome</keyword>
<feature type="compositionally biased region" description="Basic residues" evidence="8">
    <location>
        <begin position="608"/>
        <end position="624"/>
    </location>
</feature>
<dbReference type="GO" id="GO:0046872">
    <property type="term" value="F:metal ion binding"/>
    <property type="evidence" value="ECO:0007669"/>
    <property type="project" value="UniProtKB-KW"/>
</dbReference>
<dbReference type="Pfam" id="PF00488">
    <property type="entry name" value="MutS_V"/>
    <property type="match status" value="1"/>
</dbReference>
<evidence type="ECO:0000256" key="1">
    <source>
        <dbReference type="ARBA" id="ARBA00006271"/>
    </source>
</evidence>
<feature type="domain" description="DNA mismatch repair proteins mutS family" evidence="9">
    <location>
        <begin position="1454"/>
        <end position="1470"/>
    </location>
</feature>
<dbReference type="OrthoDB" id="10252754at2759"/>
<dbReference type="Pfam" id="PF05190">
    <property type="entry name" value="MutS_IV"/>
    <property type="match status" value="1"/>
</dbReference>
<dbReference type="GO" id="GO:0005524">
    <property type="term" value="F:ATP binding"/>
    <property type="evidence" value="ECO:0007669"/>
    <property type="project" value="UniProtKB-KW"/>
</dbReference>